<feature type="non-terminal residue" evidence="1">
    <location>
        <position position="151"/>
    </location>
</feature>
<reference evidence="1 2" key="1">
    <citation type="journal article" date="2020" name="Fungal Divers.">
        <title>Resolving the Mortierellaceae phylogeny through synthesis of multi-gene phylogenetics and phylogenomics.</title>
        <authorList>
            <person name="Vandepol N."/>
            <person name="Liber J."/>
            <person name="Desiro A."/>
            <person name="Na H."/>
            <person name="Kennedy M."/>
            <person name="Barry K."/>
            <person name="Grigoriev I.V."/>
            <person name="Miller A.N."/>
            <person name="O'Donnell K."/>
            <person name="Stajich J.E."/>
            <person name="Bonito G."/>
        </authorList>
    </citation>
    <scope>NUCLEOTIDE SEQUENCE [LARGE SCALE GENOMIC DNA]</scope>
    <source>
        <strain evidence="1 2">AD045</strain>
    </source>
</reference>
<proteinExistence type="predicted"/>
<dbReference type="Proteomes" id="UP001194696">
    <property type="component" value="Unassembled WGS sequence"/>
</dbReference>
<organism evidence="1 2">
    <name type="scientific">Linnemannia gamsii</name>
    <dbReference type="NCBI Taxonomy" id="64522"/>
    <lineage>
        <taxon>Eukaryota</taxon>
        <taxon>Fungi</taxon>
        <taxon>Fungi incertae sedis</taxon>
        <taxon>Mucoromycota</taxon>
        <taxon>Mortierellomycotina</taxon>
        <taxon>Mortierellomycetes</taxon>
        <taxon>Mortierellales</taxon>
        <taxon>Mortierellaceae</taxon>
        <taxon>Linnemannia</taxon>
    </lineage>
</organism>
<protein>
    <submittedName>
        <fullName evidence="1">Uncharacterized protein</fullName>
    </submittedName>
</protein>
<dbReference type="EMBL" id="JAAAIM010000922">
    <property type="protein sequence ID" value="KAG0283311.1"/>
    <property type="molecule type" value="Genomic_DNA"/>
</dbReference>
<accession>A0ABQ7JQL9</accession>
<evidence type="ECO:0000313" key="2">
    <source>
        <dbReference type="Proteomes" id="UP001194696"/>
    </source>
</evidence>
<name>A0ABQ7JQL9_9FUNG</name>
<evidence type="ECO:0000313" key="1">
    <source>
        <dbReference type="EMBL" id="KAG0283311.1"/>
    </source>
</evidence>
<gene>
    <name evidence="1" type="ORF">BGZ96_012332</name>
</gene>
<comment type="caution">
    <text evidence="1">The sequence shown here is derived from an EMBL/GenBank/DDBJ whole genome shotgun (WGS) entry which is preliminary data.</text>
</comment>
<keyword evidence="2" id="KW-1185">Reference proteome</keyword>
<sequence>MPSALVCPDLQHPPSSSASFKIVAIQTSSLSRPLAVLLTMELGIAQLQQQLERSTDQQSVHHQQLLKQPVQIVAQMNVMLHEQAASKEREEMMLQEQVESKLREEQMLKMQQETIDRLIVNQQRVDAILVQNYELHEYPIPHLFVVLPDSF</sequence>